<dbReference type="GO" id="GO:0005634">
    <property type="term" value="C:nucleus"/>
    <property type="evidence" value="ECO:0007669"/>
    <property type="project" value="TreeGrafter"/>
</dbReference>
<sequence>MTSSMIETLFGDDSFFEPTYLLWPRRTVPLASIREHFLRRRAELMENFQADMRDGVFSELTDRLHRDLFETLEGLSSPSTSRISTNQAQDRTLAWTLDTQGFSPEEITVTVCGRKLEVMAAKTNTQTDSSSDPKPAGFVQSVNLPDHIDPTVLTCTQAEDGLLRIESETKQDPPEERTVPIRFRTSLDFPLTRDNTDKAEDSSEKSS</sequence>
<organism evidence="6 7">
    <name type="scientific">Pygocentrus nattereri</name>
    <name type="common">Red-bellied piranha</name>
    <dbReference type="NCBI Taxonomy" id="42514"/>
    <lineage>
        <taxon>Eukaryota</taxon>
        <taxon>Metazoa</taxon>
        <taxon>Chordata</taxon>
        <taxon>Craniata</taxon>
        <taxon>Vertebrata</taxon>
        <taxon>Euteleostomi</taxon>
        <taxon>Actinopterygii</taxon>
        <taxon>Neopterygii</taxon>
        <taxon>Teleostei</taxon>
        <taxon>Ostariophysi</taxon>
        <taxon>Characiformes</taxon>
        <taxon>Characoidei</taxon>
        <taxon>Pygocentrus</taxon>
    </lineage>
</organism>
<accession>A0A3B4DFF4</accession>
<evidence type="ECO:0000256" key="2">
    <source>
        <dbReference type="PROSITE-ProRule" id="PRU00285"/>
    </source>
</evidence>
<name>A0A3B4DFF4_PYGNA</name>
<feature type="region of interest" description="Disordered" evidence="4">
    <location>
        <begin position="164"/>
        <end position="207"/>
    </location>
</feature>
<evidence type="ECO:0000256" key="4">
    <source>
        <dbReference type="SAM" id="MobiDB-lite"/>
    </source>
</evidence>
<dbReference type="AlphaFoldDB" id="A0A3B4DFF4"/>
<dbReference type="SUPFAM" id="SSF49764">
    <property type="entry name" value="HSP20-like chaperones"/>
    <property type="match status" value="1"/>
</dbReference>
<dbReference type="PANTHER" id="PTHR45640">
    <property type="entry name" value="HEAT SHOCK PROTEIN HSP-12.2-RELATED"/>
    <property type="match status" value="1"/>
</dbReference>
<dbReference type="InterPro" id="IPR008978">
    <property type="entry name" value="HSP20-like_chaperone"/>
</dbReference>
<dbReference type="GO" id="GO:0042026">
    <property type="term" value="P:protein refolding"/>
    <property type="evidence" value="ECO:0007669"/>
    <property type="project" value="TreeGrafter"/>
</dbReference>
<keyword evidence="7" id="KW-1185">Reference proteome</keyword>
<dbReference type="Gene3D" id="2.60.40.790">
    <property type="match status" value="1"/>
</dbReference>
<dbReference type="Proteomes" id="UP001501920">
    <property type="component" value="Chromosome 14"/>
</dbReference>
<proteinExistence type="inferred from homology"/>
<dbReference type="GO" id="GO:0009408">
    <property type="term" value="P:response to heat"/>
    <property type="evidence" value="ECO:0007669"/>
    <property type="project" value="TreeGrafter"/>
</dbReference>
<dbReference type="OMA" id="GQLRIHA"/>
<comment type="similarity">
    <text evidence="2 3">Belongs to the small heat shock protein (HSP20) family.</text>
</comment>
<protein>
    <recommendedName>
        <fullName evidence="5">SHSP domain-containing protein</fullName>
    </recommendedName>
</protein>
<evidence type="ECO:0000313" key="6">
    <source>
        <dbReference type="Ensembl" id="ENSPNAP00000022193.2"/>
    </source>
</evidence>
<feature type="compositionally biased region" description="Basic and acidic residues" evidence="4">
    <location>
        <begin position="194"/>
        <end position="207"/>
    </location>
</feature>
<evidence type="ECO:0000256" key="1">
    <source>
        <dbReference type="ARBA" id="ARBA00023016"/>
    </source>
</evidence>
<dbReference type="STRING" id="42514.ENSPNAP00000022193"/>
<dbReference type="GeneTree" id="ENSGT00670000098179"/>
<dbReference type="GO" id="GO:0005737">
    <property type="term" value="C:cytoplasm"/>
    <property type="evidence" value="ECO:0007669"/>
    <property type="project" value="TreeGrafter"/>
</dbReference>
<dbReference type="InterPro" id="IPR002068">
    <property type="entry name" value="A-crystallin/Hsp20_dom"/>
</dbReference>
<dbReference type="PROSITE" id="PS01031">
    <property type="entry name" value="SHSP"/>
    <property type="match status" value="1"/>
</dbReference>
<gene>
    <name evidence="6" type="primary">HSPB9</name>
</gene>
<feature type="compositionally biased region" description="Basic and acidic residues" evidence="4">
    <location>
        <begin position="164"/>
        <end position="179"/>
    </location>
</feature>
<reference evidence="6 7" key="1">
    <citation type="submission" date="2020-10" db="EMBL/GenBank/DDBJ databases">
        <title>Pygocentrus nattereri (red-bellied piranha) genome, fPygNat1, primary haplotype.</title>
        <authorList>
            <person name="Myers G."/>
            <person name="Meyer A."/>
            <person name="Karagic N."/>
            <person name="Pippel M."/>
            <person name="Winkler S."/>
            <person name="Tracey A."/>
            <person name="Wood J."/>
            <person name="Formenti G."/>
            <person name="Howe K."/>
            <person name="Fedrigo O."/>
            <person name="Jarvis E.D."/>
        </authorList>
    </citation>
    <scope>NUCLEOTIDE SEQUENCE [LARGE SCALE GENOMIC DNA]</scope>
</reference>
<keyword evidence="1" id="KW-0346">Stress response</keyword>
<evidence type="ECO:0000259" key="5">
    <source>
        <dbReference type="PROSITE" id="PS01031"/>
    </source>
</evidence>
<dbReference type="InterPro" id="IPR001436">
    <property type="entry name" value="Alpha-crystallin/sHSP_animal"/>
</dbReference>
<evidence type="ECO:0000256" key="3">
    <source>
        <dbReference type="RuleBase" id="RU003616"/>
    </source>
</evidence>
<feature type="domain" description="SHSP" evidence="5">
    <location>
        <begin position="74"/>
        <end position="184"/>
    </location>
</feature>
<dbReference type="GO" id="GO:0051082">
    <property type="term" value="F:unfolded protein binding"/>
    <property type="evidence" value="ECO:0007669"/>
    <property type="project" value="TreeGrafter"/>
</dbReference>
<dbReference type="PANTHER" id="PTHR45640:SF2">
    <property type="entry name" value="HEAT SHOCK PROTEIN BETA-11-RELATED"/>
    <property type="match status" value="1"/>
</dbReference>
<reference evidence="6" key="2">
    <citation type="submission" date="2025-08" db="UniProtKB">
        <authorList>
            <consortium name="Ensembl"/>
        </authorList>
    </citation>
    <scope>IDENTIFICATION</scope>
</reference>
<dbReference type="Ensembl" id="ENSPNAT00000034192.2">
    <property type="protein sequence ID" value="ENSPNAP00000022193.2"/>
    <property type="gene ID" value="ENSPNAG00000004614.2"/>
</dbReference>
<reference evidence="6" key="3">
    <citation type="submission" date="2025-09" db="UniProtKB">
        <authorList>
            <consortium name="Ensembl"/>
        </authorList>
    </citation>
    <scope>IDENTIFICATION</scope>
</reference>
<dbReference type="Pfam" id="PF00011">
    <property type="entry name" value="HSP20"/>
    <property type="match status" value="1"/>
</dbReference>
<evidence type="ECO:0000313" key="7">
    <source>
        <dbReference type="Proteomes" id="UP001501920"/>
    </source>
</evidence>